<dbReference type="Gene3D" id="2.40.50.140">
    <property type="entry name" value="Nucleic acid-binding proteins"/>
    <property type="match status" value="1"/>
</dbReference>
<dbReference type="InterPro" id="IPR012340">
    <property type="entry name" value="NA-bd_OB-fold"/>
</dbReference>
<sequence>MTLNVITLVGRVGTDPDVKYFESGAVVCNLTLAVNRPTNKTDKPDWFNLQLWNRQAETAANYVRKGSLIGVKGSLKFEHWQDRNTNVPRSKPVISVDRLELLGSKGDRDTSGLDTFEDDEF</sequence>
<comment type="subunit">
    <text evidence="2">Homotetramer.</text>
</comment>
<dbReference type="PANTHER" id="PTHR10302:SF0">
    <property type="entry name" value="SINGLE-STRANDED DNA-BINDING PROTEIN, MITOCHONDRIAL"/>
    <property type="match status" value="1"/>
</dbReference>
<dbReference type="SUPFAM" id="SSF50249">
    <property type="entry name" value="Nucleic acid-binding proteins"/>
    <property type="match status" value="1"/>
</dbReference>
<dbReference type="NCBIfam" id="NF005674">
    <property type="entry name" value="PRK07459.1"/>
    <property type="match status" value="1"/>
</dbReference>
<dbReference type="Pfam" id="PF00436">
    <property type="entry name" value="SSB"/>
    <property type="match status" value="1"/>
</dbReference>
<keyword evidence="5" id="KW-1185">Reference proteome</keyword>
<evidence type="ECO:0000256" key="3">
    <source>
        <dbReference type="PIRNR" id="PIRNR002070"/>
    </source>
</evidence>
<proteinExistence type="inferred from homology"/>
<dbReference type="EMBL" id="CP098611">
    <property type="protein sequence ID" value="USR90279.1"/>
    <property type="molecule type" value="Genomic_DNA"/>
</dbReference>
<dbReference type="RefSeq" id="WP_252662255.1">
    <property type="nucleotide sequence ID" value="NZ_CP098611.1"/>
</dbReference>
<protein>
    <recommendedName>
        <fullName evidence="2 3">Single-stranded DNA-binding protein</fullName>
        <shortName evidence="2">SSB</shortName>
    </recommendedName>
</protein>
<reference evidence="4" key="1">
    <citation type="submission" date="2022-06" db="EMBL/GenBank/DDBJ databases">
        <title>Genome sequence of Phormidium yuhuli AB48 isolated from an industrial photobioreactor environment.</title>
        <authorList>
            <person name="Qiu Y."/>
            <person name="Noonan A.J.C."/>
            <person name="Dofher K."/>
            <person name="Koch M."/>
            <person name="Kieft B."/>
            <person name="Lin X."/>
            <person name="Ziels R.M."/>
            <person name="Hallam S.J."/>
        </authorList>
    </citation>
    <scope>NUCLEOTIDE SEQUENCE</scope>
    <source>
        <strain evidence="4">AB48</strain>
    </source>
</reference>
<organism evidence="4 5">
    <name type="scientific">Phormidium yuhuli AB48</name>
    <dbReference type="NCBI Taxonomy" id="2940671"/>
    <lineage>
        <taxon>Bacteria</taxon>
        <taxon>Bacillati</taxon>
        <taxon>Cyanobacteriota</taxon>
        <taxon>Cyanophyceae</taxon>
        <taxon>Oscillatoriophycideae</taxon>
        <taxon>Oscillatoriales</taxon>
        <taxon>Oscillatoriaceae</taxon>
        <taxon>Phormidium</taxon>
        <taxon>Phormidium yuhuli</taxon>
    </lineage>
</organism>
<accession>A0ABY5APV7</accession>
<dbReference type="InterPro" id="IPR011344">
    <property type="entry name" value="ssDNA-bd"/>
</dbReference>
<name>A0ABY5APV7_9CYAN</name>
<evidence type="ECO:0000256" key="2">
    <source>
        <dbReference type="HAMAP-Rule" id="MF_00984"/>
    </source>
</evidence>
<gene>
    <name evidence="4" type="ORF">NEA10_15710</name>
</gene>
<dbReference type="CDD" id="cd04496">
    <property type="entry name" value="SSB_OBF"/>
    <property type="match status" value="1"/>
</dbReference>
<dbReference type="InterPro" id="IPR000424">
    <property type="entry name" value="Primosome_PriB/ssb"/>
</dbReference>
<dbReference type="PIRSF" id="PIRSF002070">
    <property type="entry name" value="SSB"/>
    <property type="match status" value="1"/>
</dbReference>
<dbReference type="NCBIfam" id="TIGR00621">
    <property type="entry name" value="ssb"/>
    <property type="match status" value="1"/>
</dbReference>
<evidence type="ECO:0000256" key="1">
    <source>
        <dbReference type="ARBA" id="ARBA00023125"/>
    </source>
</evidence>
<dbReference type="PANTHER" id="PTHR10302">
    <property type="entry name" value="SINGLE-STRANDED DNA-BINDING PROTEIN"/>
    <property type="match status" value="1"/>
</dbReference>
<dbReference type="PROSITE" id="PS50935">
    <property type="entry name" value="SSB"/>
    <property type="match status" value="1"/>
</dbReference>
<evidence type="ECO:0000313" key="4">
    <source>
        <dbReference type="EMBL" id="USR90279.1"/>
    </source>
</evidence>
<dbReference type="HAMAP" id="MF_00984">
    <property type="entry name" value="SSB"/>
    <property type="match status" value="1"/>
</dbReference>
<evidence type="ECO:0000313" key="5">
    <source>
        <dbReference type="Proteomes" id="UP001056708"/>
    </source>
</evidence>
<dbReference type="Proteomes" id="UP001056708">
    <property type="component" value="Chromosome"/>
</dbReference>
<keyword evidence="1 2" id="KW-0238">DNA-binding</keyword>
<comment type="caution">
    <text evidence="2">Lacks conserved residue(s) required for the propagation of feature annotation.</text>
</comment>
<dbReference type="GO" id="GO:0003677">
    <property type="term" value="F:DNA binding"/>
    <property type="evidence" value="ECO:0007669"/>
    <property type="project" value="UniProtKB-KW"/>
</dbReference>